<feature type="transmembrane region" description="Helical" evidence="1">
    <location>
        <begin position="68"/>
        <end position="94"/>
    </location>
</feature>
<keyword evidence="1" id="KW-0812">Transmembrane</keyword>
<dbReference type="InterPro" id="IPR019425">
    <property type="entry name" value="7TM_GPCR_serpentine_rcpt_Srt"/>
</dbReference>
<dbReference type="WBParaSite" id="TCONS_00004953.p1">
    <property type="protein sequence ID" value="TCONS_00004953.p1"/>
    <property type="gene ID" value="XLOC_003228"/>
</dbReference>
<reference evidence="3" key="1">
    <citation type="submission" date="2015-08" db="UniProtKB">
        <authorList>
            <consortium name="WormBaseParasite"/>
        </authorList>
    </citation>
    <scope>IDENTIFICATION</scope>
</reference>
<protein>
    <submittedName>
        <fullName evidence="4">G-protein coupled receptors family 1 profile domain-containing protein</fullName>
    </submittedName>
    <submittedName>
        <fullName evidence="3">G_PROTEIN_RECEP_F1_2 domain-containing protein</fullName>
    </submittedName>
</protein>
<dbReference type="STRING" id="6248.A0A0K0E7I6"/>
<evidence type="ECO:0000256" key="1">
    <source>
        <dbReference type="SAM" id="Phobius"/>
    </source>
</evidence>
<dbReference type="PANTHER" id="PTHR23021:SF11">
    <property type="entry name" value="SERPENTINE RECEPTOR, CLASS T"/>
    <property type="match status" value="1"/>
</dbReference>
<keyword evidence="2" id="KW-1185">Reference proteome</keyword>
<feature type="transmembrane region" description="Helical" evidence="1">
    <location>
        <begin position="36"/>
        <end position="56"/>
    </location>
</feature>
<feature type="transmembrane region" description="Helical" evidence="1">
    <location>
        <begin position="151"/>
        <end position="174"/>
    </location>
</feature>
<feature type="transmembrane region" description="Helical" evidence="1">
    <location>
        <begin position="202"/>
        <end position="225"/>
    </location>
</feature>
<dbReference type="Proteomes" id="UP000035681">
    <property type="component" value="Unplaced"/>
</dbReference>
<feature type="transmembrane region" description="Helical" evidence="1">
    <location>
        <begin position="246"/>
        <end position="268"/>
    </location>
</feature>
<evidence type="ECO:0000313" key="4">
    <source>
        <dbReference type="WBParaSite" id="TCONS_00004953.p1"/>
    </source>
</evidence>
<organism evidence="3">
    <name type="scientific">Strongyloides stercoralis</name>
    <name type="common">Threadworm</name>
    <dbReference type="NCBI Taxonomy" id="6248"/>
    <lineage>
        <taxon>Eukaryota</taxon>
        <taxon>Metazoa</taxon>
        <taxon>Ecdysozoa</taxon>
        <taxon>Nematoda</taxon>
        <taxon>Chromadorea</taxon>
        <taxon>Rhabditida</taxon>
        <taxon>Tylenchina</taxon>
        <taxon>Panagrolaimomorpha</taxon>
        <taxon>Strongyloidoidea</taxon>
        <taxon>Strongyloididae</taxon>
        <taxon>Strongyloides</taxon>
    </lineage>
</organism>
<keyword evidence="1" id="KW-0472">Membrane</keyword>
<sequence length="329" mass="38037">MYSNFFGNNEIVRNLYDCSFGSTILHKTVKTPNKSIGISLILLSTTFIILYFPFLIIMFKKKYIKNSYYVISIFIGIINLLYITIHGLGSGYLAWYGETYCTKPKIITFIGSFSVSLWGVYCISLLILLFNRCLALYNINLHRTVFKKTNILQRLAVPIIYFIYLVNFTPPLIFSTINNSWYFYPYKDHPKHINTNVPTTNLYYLLNNYFIVIVITVSIIFCLLIEIGEVMANKKTPKLVEVSINFSFFQTIILTVIIYLTSIFLIILHFNEGTIPGIIVEIILLSVNGIPSILYLIFNKKLKNDIYSLLHYAPKNKTPVKPLKKKLEI</sequence>
<accession>A0A0K0E7I6</accession>
<dbReference type="AlphaFoldDB" id="A0A0K0E7I6"/>
<name>A0A0K0E7I6_STRER</name>
<evidence type="ECO:0000313" key="3">
    <source>
        <dbReference type="WBParaSite" id="SSTP_0000546200.1"/>
    </source>
</evidence>
<dbReference type="SUPFAM" id="SSF81321">
    <property type="entry name" value="Family A G protein-coupled receptor-like"/>
    <property type="match status" value="1"/>
</dbReference>
<evidence type="ECO:0000313" key="2">
    <source>
        <dbReference type="Proteomes" id="UP000035681"/>
    </source>
</evidence>
<dbReference type="WBParaSite" id="SSTP_0000546200.1">
    <property type="protein sequence ID" value="SSTP_0000546200.1"/>
    <property type="gene ID" value="SSTP_0000546200"/>
</dbReference>
<keyword evidence="1" id="KW-1133">Transmembrane helix</keyword>
<dbReference type="Pfam" id="PF10321">
    <property type="entry name" value="7TM_GPCR_Srt"/>
    <property type="match status" value="1"/>
</dbReference>
<proteinExistence type="predicted"/>
<feature type="transmembrane region" description="Helical" evidence="1">
    <location>
        <begin position="106"/>
        <end position="130"/>
    </location>
</feature>
<feature type="transmembrane region" description="Helical" evidence="1">
    <location>
        <begin position="274"/>
        <end position="298"/>
    </location>
</feature>
<dbReference type="PANTHER" id="PTHR23021">
    <property type="entry name" value="SERPENTINE RECEPTOR, CLASS T"/>
    <property type="match status" value="1"/>
</dbReference>